<name>A0A8S5LAT5_9CAUD</name>
<proteinExistence type="predicted"/>
<reference evidence="1" key="1">
    <citation type="journal article" date="2021" name="Proc. Natl. Acad. Sci. U.S.A.">
        <title>A Catalog of Tens of Thousands of Viruses from Human Metagenomes Reveals Hidden Associations with Chronic Diseases.</title>
        <authorList>
            <person name="Tisza M.J."/>
            <person name="Buck C.B."/>
        </authorList>
    </citation>
    <scope>NUCLEOTIDE SEQUENCE</scope>
    <source>
        <strain evidence="1">CtBev14</strain>
    </source>
</reference>
<evidence type="ECO:0000313" key="1">
    <source>
        <dbReference type="EMBL" id="DAD67109.1"/>
    </source>
</evidence>
<organism evidence="1">
    <name type="scientific">Podoviridae sp. ctBev14</name>
    <dbReference type="NCBI Taxonomy" id="2823556"/>
    <lineage>
        <taxon>Viruses</taxon>
        <taxon>Duplodnaviria</taxon>
        <taxon>Heunggongvirae</taxon>
        <taxon>Uroviricota</taxon>
        <taxon>Caudoviricetes</taxon>
    </lineage>
</organism>
<accession>A0A8S5LAT5</accession>
<protein>
    <submittedName>
        <fullName evidence="1">Uncharacterized protein</fullName>
    </submittedName>
</protein>
<sequence length="135" mass="14917">MKVIQGLDLHEDDFTIEKGKVRTIKRLKSYNLTFAAPKTTVTTNNPVDYDNQARHQLSVLDGMGKIHLDFKMLKDSGGALALFQLPSNAPPPVELIESQVHDGGTLWVNAGSRTVYGNSLKANTRYIIDLVGFFA</sequence>
<dbReference type="EMBL" id="BK014667">
    <property type="protein sequence ID" value="DAD67109.1"/>
    <property type="molecule type" value="Genomic_DNA"/>
</dbReference>